<protein>
    <submittedName>
        <fullName evidence="2">Uncharacterized protein</fullName>
    </submittedName>
</protein>
<dbReference type="InterPro" id="IPR036322">
    <property type="entry name" value="WD40_repeat_dom_sf"/>
</dbReference>
<dbReference type="AlphaFoldDB" id="A0A4R0R723"/>
<dbReference type="Proteomes" id="UP000292702">
    <property type="component" value="Unassembled WGS sequence"/>
</dbReference>
<dbReference type="Gene3D" id="2.130.10.10">
    <property type="entry name" value="YVTN repeat-like/Quinoprotein amine dehydrogenase"/>
    <property type="match status" value="1"/>
</dbReference>
<sequence length="525" mass="58174">MALLTELERVAEAAASDESEKKLEQLLADVCTLIASDPAYPNLLTDAIIKADDLLNSMVDEAYGRTFEIDFLPSFAQGTDRPLVADSERESLAGRIGGGALNILLPLVRLFGKSLGVAGVGDAEINDLIDKTDGFCRVTGISPGLAGIATRLVVDSERKLVYVADDDRVKSYKYDLEVNFDEVLPRHTLASRNDGPLLLVEDGKKILRGGKRGIEMWKVDTLPDHGPDGRKKIGKGKINIENSWRDESDDIERSRGTNAHSTTPLHHDAFQPSFWGQLSGGQLVMAPKDRHSCWIADLESGLKPTTRFLGHGAYVTQFSSSSEDQNHFLTACNDGVARLFDIRQPLPQISFDCGSSDESLQTALYIHVDGLPLVISGGQRTQSIRVWDVRAKSIVYELATGNNGVNSLAWDAPRSTLFAATQSEYIDRQGYRHGYRNARIPKTKWNQRHTGENWDESEDTGDEEEADEDYNHGWPQRAFHEENAFGYAFDCGRHQILRYKFGVDADPGILPEYGDALPGQSDNWF</sequence>
<evidence type="ECO:0000256" key="1">
    <source>
        <dbReference type="SAM" id="MobiDB-lite"/>
    </source>
</evidence>
<accession>A0A4R0R723</accession>
<evidence type="ECO:0000313" key="3">
    <source>
        <dbReference type="Proteomes" id="UP000292702"/>
    </source>
</evidence>
<feature type="region of interest" description="Disordered" evidence="1">
    <location>
        <begin position="447"/>
        <end position="470"/>
    </location>
</feature>
<dbReference type="OrthoDB" id="548949at2759"/>
<organism evidence="2 3">
    <name type="scientific">Steccherinum ochraceum</name>
    <dbReference type="NCBI Taxonomy" id="92696"/>
    <lineage>
        <taxon>Eukaryota</taxon>
        <taxon>Fungi</taxon>
        <taxon>Dikarya</taxon>
        <taxon>Basidiomycota</taxon>
        <taxon>Agaricomycotina</taxon>
        <taxon>Agaricomycetes</taxon>
        <taxon>Polyporales</taxon>
        <taxon>Steccherinaceae</taxon>
        <taxon>Steccherinum</taxon>
    </lineage>
</organism>
<dbReference type="SMART" id="SM00320">
    <property type="entry name" value="WD40"/>
    <property type="match status" value="2"/>
</dbReference>
<dbReference type="SUPFAM" id="SSF50978">
    <property type="entry name" value="WD40 repeat-like"/>
    <property type="match status" value="1"/>
</dbReference>
<comment type="caution">
    <text evidence="2">The sequence shown here is derived from an EMBL/GenBank/DDBJ whole genome shotgun (WGS) entry which is preliminary data.</text>
</comment>
<dbReference type="InterPro" id="IPR001680">
    <property type="entry name" value="WD40_rpt"/>
</dbReference>
<evidence type="ECO:0000313" key="2">
    <source>
        <dbReference type="EMBL" id="TCD63391.1"/>
    </source>
</evidence>
<feature type="region of interest" description="Disordered" evidence="1">
    <location>
        <begin position="244"/>
        <end position="268"/>
    </location>
</feature>
<keyword evidence="3" id="KW-1185">Reference proteome</keyword>
<feature type="compositionally biased region" description="Acidic residues" evidence="1">
    <location>
        <begin position="453"/>
        <end position="468"/>
    </location>
</feature>
<gene>
    <name evidence="2" type="ORF">EIP91_005599</name>
</gene>
<name>A0A4R0R723_9APHY</name>
<proteinExistence type="predicted"/>
<dbReference type="InterPro" id="IPR015943">
    <property type="entry name" value="WD40/YVTN_repeat-like_dom_sf"/>
</dbReference>
<feature type="compositionally biased region" description="Basic and acidic residues" evidence="1">
    <location>
        <begin position="244"/>
        <end position="255"/>
    </location>
</feature>
<dbReference type="EMBL" id="RWJN01000301">
    <property type="protein sequence ID" value="TCD63391.1"/>
    <property type="molecule type" value="Genomic_DNA"/>
</dbReference>
<reference evidence="2 3" key="1">
    <citation type="submission" date="2018-11" db="EMBL/GenBank/DDBJ databases">
        <title>Genome assembly of Steccherinum ochraceum LE-BIN_3174, the white-rot fungus of the Steccherinaceae family (The Residual Polyporoid clade, Polyporales, Basidiomycota).</title>
        <authorList>
            <person name="Fedorova T.V."/>
            <person name="Glazunova O.A."/>
            <person name="Landesman E.O."/>
            <person name="Moiseenko K.V."/>
            <person name="Psurtseva N.V."/>
            <person name="Savinova O.S."/>
            <person name="Shakhova N.V."/>
            <person name="Tyazhelova T.V."/>
            <person name="Vasina D.V."/>
        </authorList>
    </citation>
    <scope>NUCLEOTIDE SEQUENCE [LARGE SCALE GENOMIC DNA]</scope>
    <source>
        <strain evidence="2 3">LE-BIN_3174</strain>
    </source>
</reference>